<evidence type="ECO:0008006" key="3">
    <source>
        <dbReference type="Google" id="ProtNLM"/>
    </source>
</evidence>
<accession>U2PMC2</accession>
<evidence type="ECO:0000313" key="1">
    <source>
        <dbReference type="EMBL" id="ERK51690.1"/>
    </source>
</evidence>
<comment type="caution">
    <text evidence="1">The sequence shown here is derived from an EMBL/GenBank/DDBJ whole genome shotgun (WGS) entry which is preliminary data.</text>
</comment>
<organism evidence="1 2">
    <name type="scientific">Leptotrichia wadei (strain F0279)</name>
    <dbReference type="NCBI Taxonomy" id="888055"/>
    <lineage>
        <taxon>Bacteria</taxon>
        <taxon>Fusobacteriati</taxon>
        <taxon>Fusobacteriota</taxon>
        <taxon>Fusobacteriia</taxon>
        <taxon>Fusobacteriales</taxon>
        <taxon>Leptotrichiaceae</taxon>
        <taxon>Leptotrichia</taxon>
    </lineage>
</organism>
<dbReference type="EMBL" id="AWVM01000056">
    <property type="protein sequence ID" value="ERK51690.1"/>
    <property type="molecule type" value="Genomic_DNA"/>
</dbReference>
<evidence type="ECO:0000313" key="2">
    <source>
        <dbReference type="Proteomes" id="UP000016626"/>
    </source>
</evidence>
<dbReference type="HOGENOM" id="CLU_2735143_0_0_0"/>
<reference evidence="1 2" key="1">
    <citation type="submission" date="2013-06" db="EMBL/GenBank/DDBJ databases">
        <authorList>
            <person name="Weinstock G."/>
            <person name="Sodergren E."/>
            <person name="Lobos E.A."/>
            <person name="Fulton L."/>
            <person name="Fulton R."/>
            <person name="Courtney L."/>
            <person name="Fronick C."/>
            <person name="O'Laughlin M."/>
            <person name="Godfrey J."/>
            <person name="Wilson R.M."/>
            <person name="Miner T."/>
            <person name="Farmer C."/>
            <person name="Delehaunty K."/>
            <person name="Cordes M."/>
            <person name="Minx P."/>
            <person name="Tomlinson C."/>
            <person name="Chen J."/>
            <person name="Wollam A."/>
            <person name="Pepin K.H."/>
            <person name="Bhonagiri V."/>
            <person name="Zhang X."/>
            <person name="Warren W."/>
            <person name="Mitreva M."/>
            <person name="Mardis E.R."/>
            <person name="Wilson R.K."/>
        </authorList>
    </citation>
    <scope>NUCLEOTIDE SEQUENCE [LARGE SCALE GENOMIC DNA]</scope>
    <source>
        <strain evidence="1 2">F0279</strain>
    </source>
</reference>
<name>U2PMC2_LEPWF</name>
<proteinExistence type="predicted"/>
<gene>
    <name evidence="1" type="ORF">HMPREF9015_01073</name>
</gene>
<protein>
    <recommendedName>
        <fullName evidence="3">Transcriptional regulator</fullName>
    </recommendedName>
</protein>
<dbReference type="PATRIC" id="fig|888055.3.peg.1030"/>
<dbReference type="Proteomes" id="UP000016626">
    <property type="component" value="Unassembled WGS sequence"/>
</dbReference>
<dbReference type="AlphaFoldDB" id="U2PMC2"/>
<dbReference type="RefSeq" id="WP_021747306.1">
    <property type="nucleotide sequence ID" value="NZ_KI271430.1"/>
</dbReference>
<sequence length="71" mass="8199">MNTGNVYEILDNEIRLKYNSRAEFGRKVGMTRQGVKVFMDILKNNNSGNSFNKISRILEKAGYKIEIKKIT</sequence>